<gene>
    <name evidence="4" type="ORF">POBO1169_LOCUS10135</name>
</gene>
<dbReference type="EMBL" id="HBFA01019791">
    <property type="protein sequence ID" value="CAD8669719.1"/>
    <property type="molecule type" value="Transcribed_RNA"/>
</dbReference>
<proteinExistence type="inferred from homology"/>
<dbReference type="AlphaFoldDB" id="A0A7S0WJU6"/>
<dbReference type="Pfam" id="PF01399">
    <property type="entry name" value="PCI"/>
    <property type="match status" value="1"/>
</dbReference>
<reference evidence="4" key="1">
    <citation type="submission" date="2021-01" db="EMBL/GenBank/DDBJ databases">
        <authorList>
            <person name="Corre E."/>
            <person name="Pelletier E."/>
            <person name="Niang G."/>
            <person name="Scheremetjew M."/>
            <person name="Finn R."/>
            <person name="Kale V."/>
            <person name="Holt S."/>
            <person name="Cochrane G."/>
            <person name="Meng A."/>
            <person name="Brown T."/>
            <person name="Cohen L."/>
        </authorList>
    </citation>
    <scope>NUCLEOTIDE SEQUENCE</scope>
    <source>
        <strain evidence="4">CCMP722</strain>
    </source>
</reference>
<evidence type="ECO:0000313" key="4">
    <source>
        <dbReference type="EMBL" id="CAD8669719.1"/>
    </source>
</evidence>
<sequence length="253" mass="28216">MGDAALEQFCILAKSAKGHAAVQIIAEATSAPNLFAFGELLDQPNLQELKGTEHAASYELLRMFAHGTWSDYKAAAGMLPALNAEQQLKLKQLTVVSLAENAKVLPYSLLMEQLEVTNVRQLEDLLINDCMYTGIIQGKLDQQQRCLEVHYAIGRDIRPGQLKNMISALSEWAKTSDELLKGIKEKVAWSSSMTEEKATHRAELEAKIEEIKNAIKPEADRGHHEGIYSEGGISGMDYYPMEEDRAGRTKRRR</sequence>
<evidence type="ECO:0000259" key="3">
    <source>
        <dbReference type="PROSITE" id="PS50250"/>
    </source>
</evidence>
<comment type="similarity">
    <text evidence="1">Belongs to the CSN7/EIF3M family. CSN7 subfamily.</text>
</comment>
<name>A0A7S0WJU6_9CHLO</name>
<dbReference type="PROSITE" id="PS50250">
    <property type="entry name" value="PCI"/>
    <property type="match status" value="1"/>
</dbReference>
<dbReference type="PANTHER" id="PTHR15350:SF5">
    <property type="entry name" value="COP9 SIGNALOSOME COMPLEX SUBUNIT 7"/>
    <property type="match status" value="1"/>
</dbReference>
<dbReference type="InterPro" id="IPR045237">
    <property type="entry name" value="COPS7/eIF3m"/>
</dbReference>
<protein>
    <recommendedName>
        <fullName evidence="3">PCI domain-containing protein</fullName>
    </recommendedName>
</protein>
<accession>A0A7S0WJU6</accession>
<evidence type="ECO:0000256" key="2">
    <source>
        <dbReference type="ARBA" id="ARBA00022790"/>
    </source>
</evidence>
<feature type="domain" description="PCI" evidence="3">
    <location>
        <begin position="1"/>
        <end position="154"/>
    </location>
</feature>
<dbReference type="GO" id="GO:0008180">
    <property type="term" value="C:COP9 signalosome"/>
    <property type="evidence" value="ECO:0007669"/>
    <property type="project" value="UniProtKB-KW"/>
</dbReference>
<dbReference type="PANTHER" id="PTHR15350">
    <property type="entry name" value="COP9 SIGNALOSOME COMPLEX SUBUNIT 7/DENDRITIC CELL PROTEIN GA17"/>
    <property type="match status" value="1"/>
</dbReference>
<dbReference type="Pfam" id="PF22061">
    <property type="entry name" value="CSN7_HB_subdom"/>
    <property type="match status" value="1"/>
</dbReference>
<keyword evidence="2" id="KW-0736">Signalosome</keyword>
<organism evidence="4">
    <name type="scientific">Pyramimonas obovata</name>
    <dbReference type="NCBI Taxonomy" id="1411642"/>
    <lineage>
        <taxon>Eukaryota</taxon>
        <taxon>Viridiplantae</taxon>
        <taxon>Chlorophyta</taxon>
        <taxon>Pyramimonadophyceae</taxon>
        <taxon>Pyramimonadales</taxon>
        <taxon>Pyramimonadaceae</taxon>
        <taxon>Pyramimonas</taxon>
        <taxon>Pyramimonas incertae sedis</taxon>
    </lineage>
</organism>
<evidence type="ECO:0000256" key="1">
    <source>
        <dbReference type="ARBA" id="ARBA00008482"/>
    </source>
</evidence>
<dbReference type="InterPro" id="IPR000717">
    <property type="entry name" value="PCI_dom"/>
</dbReference>
<dbReference type="SMART" id="SM00088">
    <property type="entry name" value="PINT"/>
    <property type="match status" value="1"/>
</dbReference>